<keyword evidence="1" id="KW-0472">Membrane</keyword>
<keyword evidence="1" id="KW-1133">Transmembrane helix</keyword>
<feature type="transmembrane region" description="Helical" evidence="1">
    <location>
        <begin position="170"/>
        <end position="191"/>
    </location>
</feature>
<keyword evidence="3" id="KW-1185">Reference proteome</keyword>
<evidence type="ECO:0000256" key="1">
    <source>
        <dbReference type="SAM" id="Phobius"/>
    </source>
</evidence>
<accession>A0A934W892</accession>
<evidence type="ECO:0000313" key="2">
    <source>
        <dbReference type="EMBL" id="MBK4735549.1"/>
    </source>
</evidence>
<gene>
    <name evidence="2" type="ORF">JJB74_13080</name>
</gene>
<dbReference type="AlphaFoldDB" id="A0A934W892"/>
<keyword evidence="1" id="KW-0812">Transmembrane</keyword>
<dbReference type="Proteomes" id="UP000622890">
    <property type="component" value="Unassembled WGS sequence"/>
</dbReference>
<name>A0A934W892_9BURK</name>
<evidence type="ECO:0000313" key="3">
    <source>
        <dbReference type="Proteomes" id="UP000622890"/>
    </source>
</evidence>
<reference evidence="2" key="1">
    <citation type="submission" date="2021-01" db="EMBL/GenBank/DDBJ databases">
        <title>Genome sequence of strain Noviherbaspirillum sp. DKR-6.</title>
        <authorList>
            <person name="Chaudhary D.K."/>
        </authorList>
    </citation>
    <scope>NUCLEOTIDE SEQUENCE</scope>
    <source>
        <strain evidence="2">DKR-6</strain>
    </source>
</reference>
<dbReference type="RefSeq" id="WP_200592297.1">
    <property type="nucleotide sequence ID" value="NZ_JAEPBG010000004.1"/>
</dbReference>
<feature type="transmembrane region" description="Helical" evidence="1">
    <location>
        <begin position="109"/>
        <end position="126"/>
    </location>
</feature>
<proteinExistence type="predicted"/>
<dbReference type="EMBL" id="JAEPBG010000004">
    <property type="protein sequence ID" value="MBK4735549.1"/>
    <property type="molecule type" value="Genomic_DNA"/>
</dbReference>
<organism evidence="2 3">
    <name type="scientific">Noviherbaspirillum pedocola</name>
    <dbReference type="NCBI Taxonomy" id="2801341"/>
    <lineage>
        <taxon>Bacteria</taxon>
        <taxon>Pseudomonadati</taxon>
        <taxon>Pseudomonadota</taxon>
        <taxon>Betaproteobacteria</taxon>
        <taxon>Burkholderiales</taxon>
        <taxon>Oxalobacteraceae</taxon>
        <taxon>Noviherbaspirillum</taxon>
    </lineage>
</organism>
<protein>
    <submittedName>
        <fullName evidence="2">Uncharacterized protein</fullName>
    </submittedName>
</protein>
<sequence length="200" mass="20324">MNRKSAHGVSSTVSLSSATEVTPRHAPLSLPAQYALLVGAGALAVALHQSLRLPLHLPGHHGIEWLAILVLARLLASTPAAGLVAGFGAAATLMALSGGVGIDGRGAQMLTYLLQGALLDALFAVSLRLRLRWLWIPAIGAAVHSVAPLVKNALAGFGPASGVGSLIDGVAYPLFTHAVFGAAGALIGLAMHATSQRMKT</sequence>
<feature type="transmembrane region" description="Helical" evidence="1">
    <location>
        <begin position="133"/>
        <end position="150"/>
    </location>
</feature>
<comment type="caution">
    <text evidence="2">The sequence shown here is derived from an EMBL/GenBank/DDBJ whole genome shotgun (WGS) entry which is preliminary data.</text>
</comment>